<organism evidence="3 4">
    <name type="scientific">Undibacterium oligocarboniphilum</name>
    <dbReference type="NCBI Taxonomy" id="666702"/>
    <lineage>
        <taxon>Bacteria</taxon>
        <taxon>Pseudomonadati</taxon>
        <taxon>Pseudomonadota</taxon>
        <taxon>Betaproteobacteria</taxon>
        <taxon>Burkholderiales</taxon>
        <taxon>Oxalobacteraceae</taxon>
        <taxon>Undibacterium</taxon>
    </lineage>
</organism>
<gene>
    <name evidence="3" type="ORF">HV832_14210</name>
</gene>
<dbReference type="RefSeq" id="WP_176804515.1">
    <property type="nucleotide sequence ID" value="NZ_JABXYJ010000008.1"/>
</dbReference>
<protein>
    <recommendedName>
        <fullName evidence="5">Type IV pilus biogenesis protein PilP</fullName>
    </recommendedName>
</protein>
<dbReference type="AlphaFoldDB" id="A0A850QQC9"/>
<evidence type="ECO:0000256" key="1">
    <source>
        <dbReference type="SAM" id="MobiDB-lite"/>
    </source>
</evidence>
<comment type="caution">
    <text evidence="3">The sequence shown here is derived from an EMBL/GenBank/DDBJ whole genome shotgun (WGS) entry which is preliminary data.</text>
</comment>
<reference evidence="3 4" key="1">
    <citation type="submission" date="2020-06" db="EMBL/GenBank/DDBJ databases">
        <authorList>
            <person name="Qiu C."/>
            <person name="Liu Z."/>
        </authorList>
    </citation>
    <scope>NUCLEOTIDE SEQUENCE [LARGE SCALE GENOMIC DNA]</scope>
    <source>
        <strain evidence="3 4">EM 1</strain>
    </source>
</reference>
<proteinExistence type="predicted"/>
<dbReference type="Proteomes" id="UP000588051">
    <property type="component" value="Unassembled WGS sequence"/>
</dbReference>
<dbReference type="EMBL" id="JABXYJ010000008">
    <property type="protein sequence ID" value="NVO78980.1"/>
    <property type="molecule type" value="Genomic_DNA"/>
</dbReference>
<evidence type="ECO:0000313" key="3">
    <source>
        <dbReference type="EMBL" id="NVO78980.1"/>
    </source>
</evidence>
<name>A0A850QQC9_9BURK</name>
<evidence type="ECO:0008006" key="5">
    <source>
        <dbReference type="Google" id="ProtNLM"/>
    </source>
</evidence>
<feature type="region of interest" description="Disordered" evidence="1">
    <location>
        <begin position="120"/>
        <end position="158"/>
    </location>
</feature>
<sequence length="158" mass="17247">MPFFKMIIASFMLVSTVSHAQQTLGDMLDLESKITVSKMKEELAKSSGEVKPTILPKLDAPVKPVHVEPRTVAIFGVSPDYEGIMDVNGSMVPAKKGSLIDGRLVTDISVSGITLTEIATPKRKSSKHSKPVKHSKTDSQVSQAKQPVSRFYPRLITQ</sequence>
<evidence type="ECO:0000256" key="2">
    <source>
        <dbReference type="SAM" id="SignalP"/>
    </source>
</evidence>
<feature type="compositionally biased region" description="Basic residues" evidence="1">
    <location>
        <begin position="121"/>
        <end position="134"/>
    </location>
</feature>
<keyword evidence="4" id="KW-1185">Reference proteome</keyword>
<evidence type="ECO:0000313" key="4">
    <source>
        <dbReference type="Proteomes" id="UP000588051"/>
    </source>
</evidence>
<feature type="chain" id="PRO_5032309448" description="Type IV pilus biogenesis protein PilP" evidence="2">
    <location>
        <begin position="21"/>
        <end position="158"/>
    </location>
</feature>
<keyword evidence="2" id="KW-0732">Signal</keyword>
<feature type="signal peptide" evidence="2">
    <location>
        <begin position="1"/>
        <end position="20"/>
    </location>
</feature>
<accession>A0A850QQC9</accession>